<reference evidence="1" key="1">
    <citation type="submission" date="2020-08" db="EMBL/GenBank/DDBJ databases">
        <title>Ramlibacter sp. GTP1 16S ribosomal RNA gene genome sequencing and assembly.</title>
        <authorList>
            <person name="Kang M."/>
        </authorList>
    </citation>
    <scope>NUCLEOTIDE SEQUENCE</scope>
    <source>
        <strain evidence="1">GTP1</strain>
    </source>
</reference>
<gene>
    <name evidence="1" type="ORF">H8R02_24315</name>
</gene>
<dbReference type="InterPro" id="IPR016084">
    <property type="entry name" value="Haem_Oase-like_multi-hlx"/>
</dbReference>
<evidence type="ECO:0000313" key="2">
    <source>
        <dbReference type="Proteomes" id="UP000596827"/>
    </source>
</evidence>
<accession>A0A923MEN0</accession>
<organism evidence="1 2">
    <name type="scientific">Ramlibacter albus</name>
    <dbReference type="NCBI Taxonomy" id="2079448"/>
    <lineage>
        <taxon>Bacteria</taxon>
        <taxon>Pseudomonadati</taxon>
        <taxon>Pseudomonadota</taxon>
        <taxon>Betaproteobacteria</taxon>
        <taxon>Burkholderiales</taxon>
        <taxon>Comamonadaceae</taxon>
        <taxon>Ramlibacter</taxon>
    </lineage>
</organism>
<dbReference type="SUPFAM" id="SSF48613">
    <property type="entry name" value="Heme oxygenase-like"/>
    <property type="match status" value="1"/>
</dbReference>
<comment type="caution">
    <text evidence="1">The sequence shown here is derived from an EMBL/GenBank/DDBJ whole genome shotgun (WGS) entry which is preliminary data.</text>
</comment>
<dbReference type="Gene3D" id="1.20.910.10">
    <property type="entry name" value="Heme oxygenase-like"/>
    <property type="match status" value="1"/>
</dbReference>
<proteinExistence type="predicted"/>
<dbReference type="AlphaFoldDB" id="A0A923MEN0"/>
<keyword evidence="2" id="KW-1185">Reference proteome</keyword>
<dbReference type="Proteomes" id="UP000596827">
    <property type="component" value="Unassembled WGS sequence"/>
</dbReference>
<dbReference type="Pfam" id="PF14518">
    <property type="entry name" value="Haem_oxygenas_2"/>
    <property type="match status" value="1"/>
</dbReference>
<protein>
    <submittedName>
        <fullName evidence="1">Iron-containing redox enzyme family protein</fullName>
    </submittedName>
</protein>
<name>A0A923MEN0_9BURK</name>
<evidence type="ECO:0000313" key="1">
    <source>
        <dbReference type="EMBL" id="MBC5767612.1"/>
    </source>
</evidence>
<dbReference type="EMBL" id="JACORU010000011">
    <property type="protein sequence ID" value="MBC5767612.1"/>
    <property type="molecule type" value="Genomic_DNA"/>
</dbReference>
<sequence length="193" mass="21581">MGAPVSVDLYRDFLVQVYHYTRHNSMNQAVTAFVEAPEALLKFVYRHAAEELGHERMVTHDLRALGVLRDGEALPPPNPATEALIGYLYYVSLRYGPVPRLGYSFWAEGSYAHFGEMLAKAKADLSLEPKHMTFFGSHALADEDHMQQVTDAVARFAETPDQQQLVKTVARTTLFLTGQIIEHVALSHPLPST</sequence>